<evidence type="ECO:0000256" key="1">
    <source>
        <dbReference type="ARBA" id="ARBA00022729"/>
    </source>
</evidence>
<keyword evidence="5" id="KW-1185">Reference proteome</keyword>
<dbReference type="NCBIfam" id="TIGR04183">
    <property type="entry name" value="Por_Secre_tail"/>
    <property type="match status" value="1"/>
</dbReference>
<sequence length="423" mass="45362" precursor="true">MKKILLSAAALISLSNVMAQGPVITDTVITGVGYANNIWYSLQNDETGTAVSSNWDIALASSASQNSPLTATILFNYKVGTLYAIPNATPANSFDTLATVNFGALTELKNNDSTWAEGALNRAAGPGQFDYGFGTYNMTTHNVDASRIFVVKYADNSVKKFYVNLLSVQGKYEIFSADLGNATTVTTQNLLLTPYGSKNFVYYKINTNTVVDREPASANWDFTFLQYPAAISPGSQYGSFGILNNVGVQAVKVSPVDPATYEDYQSQTFSNLTNAIGYNWKNAQAQPVATVPTDVVYFVKVANGNIWKVVFTKFTTGSGANSNMNVFTKQNLTTLSVGDEDASTFISVYPNPANTIATVVIDSKANTTVKVLSMAGQVVSENTTTSTGLQTINVSTENLNNGVYLVEVSNGAATTTQRLVVQH</sequence>
<dbReference type="InterPro" id="IPR026444">
    <property type="entry name" value="Secre_tail"/>
</dbReference>
<dbReference type="InterPro" id="IPR025921">
    <property type="entry name" value="HmuY"/>
</dbReference>
<keyword evidence="1 2" id="KW-0732">Signal</keyword>
<feature type="signal peptide" evidence="2">
    <location>
        <begin position="1"/>
        <end position="19"/>
    </location>
</feature>
<accession>F2IG51</accession>
<evidence type="ECO:0000259" key="3">
    <source>
        <dbReference type="Pfam" id="PF18962"/>
    </source>
</evidence>
<protein>
    <recommendedName>
        <fullName evidence="3">Secretion system C-terminal sorting domain-containing protein</fullName>
    </recommendedName>
</protein>
<organism evidence="4 5">
    <name type="scientific">Fluviicola taffensis (strain DSM 16823 / NCIMB 13979 / RW262)</name>
    <dbReference type="NCBI Taxonomy" id="755732"/>
    <lineage>
        <taxon>Bacteria</taxon>
        <taxon>Pseudomonadati</taxon>
        <taxon>Bacteroidota</taxon>
        <taxon>Flavobacteriia</taxon>
        <taxon>Flavobacteriales</taxon>
        <taxon>Crocinitomicaceae</taxon>
        <taxon>Fluviicola</taxon>
    </lineage>
</organism>
<evidence type="ECO:0000313" key="4">
    <source>
        <dbReference type="EMBL" id="AEA44686.1"/>
    </source>
</evidence>
<evidence type="ECO:0000313" key="5">
    <source>
        <dbReference type="Proteomes" id="UP000007463"/>
    </source>
</evidence>
<reference evidence="5" key="2">
    <citation type="submission" date="2011-02" db="EMBL/GenBank/DDBJ databases">
        <title>The complete genome of Fluviicola taffensis DSM 16823.</title>
        <authorList>
            <consortium name="US DOE Joint Genome Institute (JGI-PGF)"/>
            <person name="Lucas S."/>
            <person name="Copeland A."/>
            <person name="Lapidus A."/>
            <person name="Bruce D."/>
            <person name="Goodwin L."/>
            <person name="Pitluck S."/>
            <person name="Kyrpides N."/>
            <person name="Mavromatis K."/>
            <person name="Ivanova N."/>
            <person name="Mikhailova N."/>
            <person name="Pagani I."/>
            <person name="Chertkov O."/>
            <person name="Detter J.C."/>
            <person name="Han C."/>
            <person name="Tapia R."/>
            <person name="Land M."/>
            <person name="Hauser L."/>
            <person name="Markowitz V."/>
            <person name="Cheng J.-F."/>
            <person name="Hugenholtz P."/>
            <person name="Woyke T."/>
            <person name="Wu D."/>
            <person name="Tindall B."/>
            <person name="Pomrenke H.G."/>
            <person name="Brambilla E."/>
            <person name="Klenk H.-P."/>
            <person name="Eisen J.A."/>
        </authorList>
    </citation>
    <scope>NUCLEOTIDE SEQUENCE [LARGE SCALE GENOMIC DNA]</scope>
    <source>
        <strain evidence="5">DSM 16823 / RW262 / RW262</strain>
    </source>
</reference>
<feature type="domain" description="Secretion system C-terminal sorting" evidence="3">
    <location>
        <begin position="348"/>
        <end position="421"/>
    </location>
</feature>
<dbReference type="OrthoDB" id="629570at2"/>
<dbReference type="STRING" id="755732.Fluta_2705"/>
<dbReference type="KEGG" id="fte:Fluta_2705"/>
<dbReference type="HOGENOM" id="CLU_053493_0_0_10"/>
<name>F2IG51_FLUTR</name>
<evidence type="ECO:0000256" key="2">
    <source>
        <dbReference type="SAM" id="SignalP"/>
    </source>
</evidence>
<reference evidence="4 5" key="1">
    <citation type="journal article" date="2011" name="Stand. Genomic Sci.">
        <title>Complete genome sequence of the gliding freshwater bacterium Fluviicola taffensis type strain (RW262).</title>
        <authorList>
            <person name="Woyke T."/>
            <person name="Chertkov O."/>
            <person name="Lapidus A."/>
            <person name="Nolan M."/>
            <person name="Lucas S."/>
            <person name="Del Rio T.G."/>
            <person name="Tice H."/>
            <person name="Cheng J.F."/>
            <person name="Tapia R."/>
            <person name="Han C."/>
            <person name="Goodwin L."/>
            <person name="Pitluck S."/>
            <person name="Liolios K."/>
            <person name="Pagani I."/>
            <person name="Ivanova N."/>
            <person name="Huntemann M."/>
            <person name="Mavromatis K."/>
            <person name="Mikhailova N."/>
            <person name="Pati A."/>
            <person name="Chen A."/>
            <person name="Palaniappan K."/>
            <person name="Land M."/>
            <person name="Hauser L."/>
            <person name="Brambilla E.M."/>
            <person name="Rohde M."/>
            <person name="Mwirichia R."/>
            <person name="Sikorski J."/>
            <person name="Tindall B.J."/>
            <person name="Goker M."/>
            <person name="Bristow J."/>
            <person name="Eisen J.A."/>
            <person name="Markowitz V."/>
            <person name="Hugenholtz P."/>
            <person name="Klenk H.P."/>
            <person name="Kyrpides N.C."/>
        </authorList>
    </citation>
    <scope>NUCLEOTIDE SEQUENCE [LARGE SCALE GENOMIC DNA]</scope>
    <source>
        <strain evidence="5">DSM 16823 / RW262 / RW262</strain>
    </source>
</reference>
<dbReference type="Pfam" id="PF14064">
    <property type="entry name" value="HmuY"/>
    <property type="match status" value="1"/>
</dbReference>
<dbReference type="AlphaFoldDB" id="F2IG51"/>
<proteinExistence type="predicted"/>
<dbReference type="RefSeq" id="WP_013687455.1">
    <property type="nucleotide sequence ID" value="NC_015321.1"/>
</dbReference>
<dbReference type="Proteomes" id="UP000007463">
    <property type="component" value="Chromosome"/>
</dbReference>
<gene>
    <name evidence="4" type="ordered locus">Fluta_2705</name>
</gene>
<dbReference type="eggNOG" id="ENOG502ZC9N">
    <property type="taxonomic scope" value="Bacteria"/>
</dbReference>
<dbReference type="Pfam" id="PF18962">
    <property type="entry name" value="Por_Secre_tail"/>
    <property type="match status" value="1"/>
</dbReference>
<dbReference type="EMBL" id="CP002542">
    <property type="protein sequence ID" value="AEA44686.1"/>
    <property type="molecule type" value="Genomic_DNA"/>
</dbReference>
<feature type="chain" id="PRO_5003283685" description="Secretion system C-terminal sorting domain-containing protein" evidence="2">
    <location>
        <begin position="20"/>
        <end position="423"/>
    </location>
</feature>